<dbReference type="AlphaFoldDB" id="A0A6J7LKZ0"/>
<organism evidence="1">
    <name type="scientific">freshwater metagenome</name>
    <dbReference type="NCBI Taxonomy" id="449393"/>
    <lineage>
        <taxon>unclassified sequences</taxon>
        <taxon>metagenomes</taxon>
        <taxon>ecological metagenomes</taxon>
    </lineage>
</organism>
<name>A0A6J7LKZ0_9ZZZZ</name>
<sequence>MPLLIAARLDEELHLHLLELTGAEDEVARGDLVAEALAGLADAEWRLLAGRVHDIEVIDEDALRSFGAEVVHGSGILDRTDGGAEHAVEVTRLGEVALRAAVRAHDVGQSICRRL</sequence>
<dbReference type="EMBL" id="CAFBNE010000163">
    <property type="protein sequence ID" value="CAB4968878.1"/>
    <property type="molecule type" value="Genomic_DNA"/>
</dbReference>
<protein>
    <submittedName>
        <fullName evidence="1">Unannotated protein</fullName>
    </submittedName>
</protein>
<gene>
    <name evidence="1" type="ORF">UFOPK3772_03153</name>
</gene>
<reference evidence="1" key="1">
    <citation type="submission" date="2020-05" db="EMBL/GenBank/DDBJ databases">
        <authorList>
            <person name="Chiriac C."/>
            <person name="Salcher M."/>
            <person name="Ghai R."/>
            <person name="Kavagutti S V."/>
        </authorList>
    </citation>
    <scope>NUCLEOTIDE SEQUENCE</scope>
</reference>
<proteinExistence type="predicted"/>
<accession>A0A6J7LKZ0</accession>
<evidence type="ECO:0000313" key="1">
    <source>
        <dbReference type="EMBL" id="CAB4968878.1"/>
    </source>
</evidence>